<evidence type="ECO:0000313" key="2">
    <source>
        <dbReference type="Proteomes" id="UP000441754"/>
    </source>
</evidence>
<dbReference type="AlphaFoldDB" id="A0A7K0EQT7"/>
<name>A0A7K0EQT7_9BACT</name>
<keyword evidence="2" id="KW-1185">Reference proteome</keyword>
<sequence length="88" mass="10217">MEKEGGTMVTIPIEVSEEIIQAYGIKAIQEQFQKQLEWEKLRLAALRLKTALDEAGLDYDEIAREARAKAWETYKYKIKDKLPPEAFE</sequence>
<protein>
    <submittedName>
        <fullName evidence="1">Uncharacterized protein</fullName>
    </submittedName>
</protein>
<dbReference type="EMBL" id="WJXZ01000014">
    <property type="protein sequence ID" value="MRS64180.1"/>
    <property type="molecule type" value="Genomic_DNA"/>
</dbReference>
<dbReference type="RefSeq" id="WP_154177544.1">
    <property type="nucleotide sequence ID" value="NZ_WJXZ01000014.1"/>
</dbReference>
<organism evidence="1 2">
    <name type="scientific">Larkinella terrae</name>
    <dbReference type="NCBI Taxonomy" id="2025311"/>
    <lineage>
        <taxon>Bacteria</taxon>
        <taxon>Pseudomonadati</taxon>
        <taxon>Bacteroidota</taxon>
        <taxon>Cytophagia</taxon>
        <taxon>Cytophagales</taxon>
        <taxon>Spirosomataceae</taxon>
        <taxon>Larkinella</taxon>
    </lineage>
</organism>
<dbReference type="OrthoDB" id="964720at2"/>
<reference evidence="1 2" key="1">
    <citation type="journal article" date="2018" name="Antonie Van Leeuwenhoek">
        <title>Larkinella terrae sp. nov., isolated from soil on Jeju Island, South Korea.</title>
        <authorList>
            <person name="Ten L.N."/>
            <person name="Jeon J."/>
            <person name="Park S.J."/>
            <person name="Park S."/>
            <person name="Lee S.Y."/>
            <person name="Kim M.K."/>
            <person name="Jung H.Y."/>
        </authorList>
    </citation>
    <scope>NUCLEOTIDE SEQUENCE [LARGE SCALE GENOMIC DNA]</scope>
    <source>
        <strain evidence="1 2">KCTC 52001</strain>
    </source>
</reference>
<accession>A0A7K0EQT7</accession>
<proteinExistence type="predicted"/>
<evidence type="ECO:0000313" key="1">
    <source>
        <dbReference type="EMBL" id="MRS64180.1"/>
    </source>
</evidence>
<comment type="caution">
    <text evidence="1">The sequence shown here is derived from an EMBL/GenBank/DDBJ whole genome shotgun (WGS) entry which is preliminary data.</text>
</comment>
<dbReference type="Proteomes" id="UP000441754">
    <property type="component" value="Unassembled WGS sequence"/>
</dbReference>
<gene>
    <name evidence="1" type="ORF">GJJ30_22975</name>
</gene>